<dbReference type="GO" id="GO:0005886">
    <property type="term" value="C:plasma membrane"/>
    <property type="evidence" value="ECO:0007669"/>
    <property type="project" value="TreeGrafter"/>
</dbReference>
<evidence type="ECO:0000256" key="1">
    <source>
        <dbReference type="SAM" id="Phobius"/>
    </source>
</evidence>
<evidence type="ECO:0000313" key="2">
    <source>
        <dbReference type="Proteomes" id="UP000694925"/>
    </source>
</evidence>
<dbReference type="InterPro" id="IPR029055">
    <property type="entry name" value="Ntn_hydrolases_N"/>
</dbReference>
<keyword evidence="1" id="KW-0472">Membrane</keyword>
<dbReference type="AlphaFoldDB" id="A0AAJ7JCF7"/>
<organism evidence="2 3">
    <name type="scientific">Ceratina calcarata</name>
    <dbReference type="NCBI Taxonomy" id="156304"/>
    <lineage>
        <taxon>Eukaryota</taxon>
        <taxon>Metazoa</taxon>
        <taxon>Ecdysozoa</taxon>
        <taxon>Arthropoda</taxon>
        <taxon>Hexapoda</taxon>
        <taxon>Insecta</taxon>
        <taxon>Pterygota</taxon>
        <taxon>Neoptera</taxon>
        <taxon>Endopterygota</taxon>
        <taxon>Hymenoptera</taxon>
        <taxon>Apocrita</taxon>
        <taxon>Aculeata</taxon>
        <taxon>Apoidea</taxon>
        <taxon>Anthophila</taxon>
        <taxon>Apidae</taxon>
        <taxon>Ceratina</taxon>
        <taxon>Zadontomerus</taxon>
    </lineage>
</organism>
<keyword evidence="1" id="KW-0812">Transmembrane</keyword>
<gene>
    <name evidence="3" type="primary">LOC108630613</name>
</gene>
<dbReference type="InterPro" id="IPR000101">
    <property type="entry name" value="GGT_peptidase"/>
</dbReference>
<feature type="transmembrane region" description="Helical" evidence="1">
    <location>
        <begin position="65"/>
        <end position="87"/>
    </location>
</feature>
<dbReference type="SUPFAM" id="SSF56235">
    <property type="entry name" value="N-terminal nucleophile aminohydrolases (Ntn hydrolases)"/>
    <property type="match status" value="1"/>
</dbReference>
<dbReference type="InterPro" id="IPR043137">
    <property type="entry name" value="GGT_ssub_C"/>
</dbReference>
<name>A0AAJ7JCF7_9HYME</name>
<sequence length="520" mass="56696">MYQACLSISEDLCQWCYDRTKSGAGELSERGSTCMNVSPTEECPLTKGKSYKYTLSTYCGDGLKFIISCFTILTISITTTLVLQILYADGTLQDKAGVHGAVATDYTNCSQIGTRMLRKGGNAIDAAVAATICMAVVAPHKTGLGGGGYVMMYNHKERTNPVIVDFASNTIKDSFDGVRVPAVLRGLERAHSLKGRLSWSNVVEPSASLAKGGFVVSKELATQVSKSVDYEILYGHLSAGDTLKLNDLAATLDAVASQGTNVLYNGSSAETLLHDKLLFPRLENYEPDVYEAKRSSFYEHAVYYPAHVSLLESMIDALENLGISSETASTIGTQIQVAEALMNSSLLSLRMKRYVDKERYTQVTAMDWDDTYVCIITGLGAPFGLGYMSGAGFLLDEANDDNNFSTFLPIIFHDERTSCGLRGVFGTDDVLIAGQLLYNIILRRLNVSEAVEYPRYYFSSDGLLAVENDEKHSLDALVRDRLTFPAVVNSDSKSVNAIIKRRDLMSSHSDSRGGGLASRF</sequence>
<dbReference type="PANTHER" id="PTHR11686">
    <property type="entry name" value="GAMMA GLUTAMYL TRANSPEPTIDASE"/>
    <property type="match status" value="1"/>
</dbReference>
<dbReference type="RefSeq" id="XP_017889480.1">
    <property type="nucleotide sequence ID" value="XM_018033991.2"/>
</dbReference>
<dbReference type="Pfam" id="PF01019">
    <property type="entry name" value="G_glu_transpept"/>
    <property type="match status" value="1"/>
</dbReference>
<accession>A0AAJ7JCF7</accession>
<keyword evidence="1" id="KW-1133">Transmembrane helix</keyword>
<dbReference type="GO" id="GO:0006751">
    <property type="term" value="P:glutathione catabolic process"/>
    <property type="evidence" value="ECO:0007669"/>
    <property type="project" value="InterPro"/>
</dbReference>
<proteinExistence type="predicted"/>
<reference evidence="3" key="1">
    <citation type="submission" date="2025-08" db="UniProtKB">
        <authorList>
            <consortium name="RefSeq"/>
        </authorList>
    </citation>
    <scope>IDENTIFICATION</scope>
    <source>
        <tissue evidence="3">Whole body</tissue>
    </source>
</reference>
<dbReference type="PANTHER" id="PTHR11686:SF9">
    <property type="entry name" value="RE13973P"/>
    <property type="match status" value="1"/>
</dbReference>
<dbReference type="KEGG" id="ccal:108630613"/>
<dbReference type="GO" id="GO:0036374">
    <property type="term" value="F:glutathione hydrolase activity"/>
    <property type="evidence" value="ECO:0007669"/>
    <property type="project" value="InterPro"/>
</dbReference>
<dbReference type="Gene3D" id="3.60.20.40">
    <property type="match status" value="1"/>
</dbReference>
<keyword evidence="2" id="KW-1185">Reference proteome</keyword>
<dbReference type="GeneID" id="108630613"/>
<dbReference type="Proteomes" id="UP000694925">
    <property type="component" value="Unplaced"/>
</dbReference>
<dbReference type="PRINTS" id="PR01210">
    <property type="entry name" value="GGTRANSPTASE"/>
</dbReference>
<protein>
    <submittedName>
        <fullName evidence="3">Glutathione hydrolase 7-like isoform X1</fullName>
    </submittedName>
</protein>
<evidence type="ECO:0000313" key="3">
    <source>
        <dbReference type="RefSeq" id="XP_017889480.1"/>
    </source>
</evidence>